<dbReference type="GO" id="GO:0008270">
    <property type="term" value="F:zinc ion binding"/>
    <property type="evidence" value="ECO:0007669"/>
    <property type="project" value="InterPro"/>
</dbReference>
<evidence type="ECO:0000313" key="3">
    <source>
        <dbReference type="Proteomes" id="UP000683551"/>
    </source>
</evidence>
<dbReference type="Proteomes" id="UP000683551">
    <property type="component" value="Chromosome"/>
</dbReference>
<dbReference type="Gene3D" id="3.90.580.10">
    <property type="entry name" value="Zinc finger, CHC2-type domain"/>
    <property type="match status" value="1"/>
</dbReference>
<gene>
    <name evidence="2" type="ORF">JZL65_05130</name>
</gene>
<dbReference type="GO" id="GO:0003899">
    <property type="term" value="F:DNA-directed RNA polymerase activity"/>
    <property type="evidence" value="ECO:0007669"/>
    <property type="project" value="InterPro"/>
</dbReference>
<dbReference type="Pfam" id="PF01807">
    <property type="entry name" value="Zn_ribbon_DnaG"/>
    <property type="match status" value="1"/>
</dbReference>
<evidence type="ECO:0000259" key="1">
    <source>
        <dbReference type="Pfam" id="PF01807"/>
    </source>
</evidence>
<organism evidence="2 3">
    <name type="scientific">Ferrovum myxofaciens</name>
    <dbReference type="NCBI Taxonomy" id="416213"/>
    <lineage>
        <taxon>Bacteria</taxon>
        <taxon>Pseudomonadati</taxon>
        <taxon>Pseudomonadota</taxon>
        <taxon>Betaproteobacteria</taxon>
        <taxon>Ferrovales</taxon>
        <taxon>Ferrovaceae</taxon>
        <taxon>Ferrovum</taxon>
    </lineage>
</organism>
<protein>
    <recommendedName>
        <fullName evidence="1">Zinc finger CHC2-type domain-containing protein</fullName>
    </recommendedName>
</protein>
<sequence>MTVVELLERLQGVRKTDHGWTAKCPSHNDNSPSLSVTEKDGKILLHCFAGCGAHEIVTAVGLELSDLFPEKLEFSKGRTPRFPAHEVLMGLSDEIDIASLLITRWFDPSKIWDLDHYDRLLLSNARIQSGVVMIGGHRHE</sequence>
<dbReference type="GO" id="GO:0006260">
    <property type="term" value="P:DNA replication"/>
    <property type="evidence" value="ECO:0007669"/>
    <property type="project" value="InterPro"/>
</dbReference>
<dbReference type="InterPro" id="IPR002694">
    <property type="entry name" value="Znf_CHC2"/>
</dbReference>
<accession>A0A9E6SZ08</accession>
<dbReference type="EMBL" id="CP071137">
    <property type="protein sequence ID" value="QWY78456.1"/>
    <property type="molecule type" value="Genomic_DNA"/>
</dbReference>
<proteinExistence type="predicted"/>
<dbReference type="AlphaFoldDB" id="A0A9E6SZ08"/>
<reference evidence="2" key="1">
    <citation type="submission" date="2021-02" db="EMBL/GenBank/DDBJ databases">
        <title>Comparative genomics of Ferrovum myxofaciens strains, predominant extremophile bacteria forming large biofilm stalactites in acid mine ecosystems.</title>
        <authorList>
            <person name="Burkartova K."/>
            <person name="Ridl J."/>
            <person name="Pajer P."/>
            <person name="Falteisek L."/>
        </authorList>
    </citation>
    <scope>NUCLEOTIDE SEQUENCE</scope>
    <source>
        <strain evidence="2">MI1III</strain>
    </source>
</reference>
<dbReference type="GO" id="GO:0003677">
    <property type="term" value="F:DNA binding"/>
    <property type="evidence" value="ECO:0007669"/>
    <property type="project" value="InterPro"/>
</dbReference>
<feature type="domain" description="Zinc finger CHC2-type" evidence="1">
    <location>
        <begin position="3"/>
        <end position="54"/>
    </location>
</feature>
<dbReference type="RefSeq" id="WP_273121682.1">
    <property type="nucleotide sequence ID" value="NZ_CP053675.1"/>
</dbReference>
<dbReference type="SUPFAM" id="SSF57783">
    <property type="entry name" value="Zinc beta-ribbon"/>
    <property type="match status" value="1"/>
</dbReference>
<dbReference type="InterPro" id="IPR036977">
    <property type="entry name" value="DNA_primase_Znf_CHC2"/>
</dbReference>
<evidence type="ECO:0000313" key="2">
    <source>
        <dbReference type="EMBL" id="QWY78456.1"/>
    </source>
</evidence>
<name>A0A9E6SZ08_9PROT</name>
<dbReference type="GeneID" id="301709170"/>